<dbReference type="GO" id="GO:0016787">
    <property type="term" value="F:hydrolase activity"/>
    <property type="evidence" value="ECO:0007669"/>
    <property type="project" value="UniProtKB-KW"/>
</dbReference>
<dbReference type="Pfam" id="PF12697">
    <property type="entry name" value="Abhydrolase_6"/>
    <property type="match status" value="1"/>
</dbReference>
<evidence type="ECO:0000259" key="1">
    <source>
        <dbReference type="Pfam" id="PF12697"/>
    </source>
</evidence>
<accession>A0A1G6K047</accession>
<gene>
    <name evidence="2" type="ORF">SAMN05192589_101528</name>
</gene>
<protein>
    <submittedName>
        <fullName evidence="2">Triacylglycerol esterase/lipase EstA, alpha/beta hydrolase fold</fullName>
    </submittedName>
</protein>
<dbReference type="InterPro" id="IPR000073">
    <property type="entry name" value="AB_hydrolase_1"/>
</dbReference>
<dbReference type="AlphaFoldDB" id="A0A1G6K047"/>
<dbReference type="Gene3D" id="3.40.50.1820">
    <property type="entry name" value="alpha/beta hydrolase"/>
    <property type="match status" value="1"/>
</dbReference>
<sequence>MSPREYLTQRRGDVLTTGRVSEATEEVLRVIGSDAEACADDLAECRAQLAASSGLNEEQRLAALAEVWLQVGIDGERDRSAPLPPDEALDAWMESARHAWAYLFFTPRGPGERAFEDRQTQVRDYYNFATQRVVALLFQRYQAEGTRSDAPLTVGAWRISSDASDLRLPSDAPLPSELIPAATLRFSGVRNTYRRDGLGTELVAVSVPEPVPGSVSAQQDGLHGPPHTPPPFQEMPFPAATALLRFPGKTLGEVLRTQDVQLTVYDPYHTAQVELGGRPVPLAGNFTAGYGLWLARSGFATQAMRTLLGWNDRLDAPRIHLMQPYDPNRRTIVMLHGLASSPEAWINVANEVLGDAQLRDAYQVWQVYYPTNAPLAVNQHDIREALQATLAHFDPAGTARASRDMVLVGHSMGGVLGRLLVSDTGDVLWNQIVGNTQLEDADKAQLRQDLGPFLVFEPLPQVSSAVFIAAPHRGTPFANKTLSRWLANMVTLPLALLERFGDATRMLARAQATQSTSDGVPPRLPNSIDNLADTDPFVRAGAELPISPRVRYHSIMGREDPAAPLAQSSDGIVPYTSAHLAGADSELVLTSHHSVQENPRAILEIRRILREALAAPPAR</sequence>
<feature type="domain" description="AB hydrolase-1" evidence="1">
    <location>
        <begin position="332"/>
        <end position="603"/>
    </location>
</feature>
<dbReference type="SUPFAM" id="SSF53474">
    <property type="entry name" value="alpha/beta-Hydrolases"/>
    <property type="match status" value="1"/>
</dbReference>
<organism evidence="2 3">
    <name type="scientific">Paracidovorax valerianellae</name>
    <dbReference type="NCBI Taxonomy" id="187868"/>
    <lineage>
        <taxon>Bacteria</taxon>
        <taxon>Pseudomonadati</taxon>
        <taxon>Pseudomonadota</taxon>
        <taxon>Betaproteobacteria</taxon>
        <taxon>Burkholderiales</taxon>
        <taxon>Comamonadaceae</taxon>
        <taxon>Paracidovorax</taxon>
    </lineage>
</organism>
<dbReference type="InterPro" id="IPR029058">
    <property type="entry name" value="AB_hydrolase_fold"/>
</dbReference>
<evidence type="ECO:0000313" key="3">
    <source>
        <dbReference type="Proteomes" id="UP000198781"/>
    </source>
</evidence>
<keyword evidence="2" id="KW-0378">Hydrolase</keyword>
<name>A0A1G6K047_9BURK</name>
<dbReference type="STRING" id="187868.SAMN05192589_101528"/>
<keyword evidence="3" id="KW-1185">Reference proteome</keyword>
<proteinExistence type="predicted"/>
<reference evidence="2 3" key="1">
    <citation type="submission" date="2016-10" db="EMBL/GenBank/DDBJ databases">
        <authorList>
            <person name="de Groot N.N."/>
        </authorList>
    </citation>
    <scope>NUCLEOTIDE SEQUENCE [LARGE SCALE GENOMIC DNA]</scope>
    <source>
        <strain evidence="2 3">DSM 16619</strain>
    </source>
</reference>
<evidence type="ECO:0000313" key="2">
    <source>
        <dbReference type="EMBL" id="SDC24439.1"/>
    </source>
</evidence>
<dbReference type="Proteomes" id="UP000198781">
    <property type="component" value="Unassembled WGS sequence"/>
</dbReference>
<dbReference type="EMBL" id="FMZC01000001">
    <property type="protein sequence ID" value="SDC24439.1"/>
    <property type="molecule type" value="Genomic_DNA"/>
</dbReference>